<keyword evidence="4 6" id="KW-0963">Cytoplasm</keyword>
<dbReference type="InterPro" id="IPR028366">
    <property type="entry name" value="PhoU"/>
</dbReference>
<sequence>MESEGYTDHISRQFNEELDEVRSRTLEMGGLVESQVANAVHSLIELDVAKAEDVRAKDDAVNQMEIMIDEECARILARRQPAASDLRLVLMTTKIISDLERIGDESSKIALHAVGLAESGDETRGFIEIRHLGAHVGQMVHDALDAFARMDTQQALRVAQEDKKVDLEYGSALREMMSVMIEDPRSISRTINVIWALRSLERIGDHARNIAEHVVYLVKGQDVRHVGLTEMENRIQD</sequence>
<evidence type="ECO:0000256" key="5">
    <source>
        <dbReference type="ARBA" id="ARBA00022592"/>
    </source>
</evidence>
<evidence type="ECO:0000256" key="2">
    <source>
        <dbReference type="ARBA" id="ARBA00008107"/>
    </source>
</evidence>
<dbReference type="Gene3D" id="1.20.58.220">
    <property type="entry name" value="Phosphate transport system protein phou homolog 2, domain 2"/>
    <property type="match status" value="2"/>
</dbReference>
<evidence type="ECO:0000256" key="1">
    <source>
        <dbReference type="ARBA" id="ARBA00004496"/>
    </source>
</evidence>
<comment type="subunit">
    <text evidence="6">Homodimer.</text>
</comment>
<proteinExistence type="inferred from homology"/>
<accession>A0A5S9QUW1</accession>
<dbReference type="NCBIfam" id="TIGR02135">
    <property type="entry name" value="phoU_full"/>
    <property type="match status" value="1"/>
</dbReference>
<evidence type="ECO:0000256" key="6">
    <source>
        <dbReference type="PIRNR" id="PIRNR003107"/>
    </source>
</evidence>
<name>A0A5S9QUW1_9GAMM</name>
<dbReference type="Proteomes" id="UP000441399">
    <property type="component" value="Unassembled WGS sequence"/>
</dbReference>
<keyword evidence="9" id="KW-1185">Reference proteome</keyword>
<dbReference type="Pfam" id="PF01895">
    <property type="entry name" value="PhoU"/>
    <property type="match status" value="2"/>
</dbReference>
<gene>
    <name evidence="8" type="primary">phoU</name>
    <name evidence="8" type="ORF">OPDIPICF_02580</name>
</gene>
<dbReference type="GO" id="GO:0030643">
    <property type="term" value="P:intracellular phosphate ion homeostasis"/>
    <property type="evidence" value="ECO:0007669"/>
    <property type="project" value="InterPro"/>
</dbReference>
<dbReference type="PIRSF" id="PIRSF003107">
    <property type="entry name" value="PhoU"/>
    <property type="match status" value="1"/>
</dbReference>
<evidence type="ECO:0000259" key="7">
    <source>
        <dbReference type="Pfam" id="PF01895"/>
    </source>
</evidence>
<comment type="similarity">
    <text evidence="2 6">Belongs to the PhoU family.</text>
</comment>
<dbReference type="FunFam" id="1.20.58.220:FF:000002">
    <property type="entry name" value="Phosphate-specific transport system accessory protein PhoU"/>
    <property type="match status" value="1"/>
</dbReference>
<comment type="subcellular location">
    <subcellularLocation>
        <location evidence="1 6">Cytoplasm</location>
    </subcellularLocation>
</comment>
<evidence type="ECO:0000256" key="4">
    <source>
        <dbReference type="ARBA" id="ARBA00022490"/>
    </source>
</evidence>
<protein>
    <recommendedName>
        <fullName evidence="6">Phosphate-specific transport system accessory protein PhoU</fullName>
    </recommendedName>
</protein>
<dbReference type="GO" id="GO:0045936">
    <property type="term" value="P:negative regulation of phosphate metabolic process"/>
    <property type="evidence" value="ECO:0007669"/>
    <property type="project" value="InterPro"/>
</dbReference>
<feature type="domain" description="PhoU" evidence="7">
    <location>
        <begin position="129"/>
        <end position="214"/>
    </location>
</feature>
<dbReference type="OrthoDB" id="9814256at2"/>
<dbReference type="GO" id="GO:0005737">
    <property type="term" value="C:cytoplasm"/>
    <property type="evidence" value="ECO:0007669"/>
    <property type="project" value="UniProtKB-SubCell"/>
</dbReference>
<keyword evidence="5 6" id="KW-0592">Phosphate transport</keyword>
<organism evidence="8 9">
    <name type="scientific">BD1-7 clade bacterium</name>
    <dbReference type="NCBI Taxonomy" id="2029982"/>
    <lineage>
        <taxon>Bacteria</taxon>
        <taxon>Pseudomonadati</taxon>
        <taxon>Pseudomonadota</taxon>
        <taxon>Gammaproteobacteria</taxon>
        <taxon>Cellvibrionales</taxon>
        <taxon>Spongiibacteraceae</taxon>
        <taxon>BD1-7 clade</taxon>
    </lineage>
</organism>
<dbReference type="AlphaFoldDB" id="A0A5S9QUW1"/>
<dbReference type="PANTHER" id="PTHR42930:SF3">
    <property type="entry name" value="PHOSPHATE-SPECIFIC TRANSPORT SYSTEM ACCESSORY PROTEIN PHOU"/>
    <property type="match status" value="1"/>
</dbReference>
<dbReference type="GO" id="GO:0006817">
    <property type="term" value="P:phosphate ion transport"/>
    <property type="evidence" value="ECO:0007669"/>
    <property type="project" value="UniProtKB-KW"/>
</dbReference>
<comment type="function">
    <text evidence="6">Plays a role in the regulation of phosphate uptake.</text>
</comment>
<dbReference type="SUPFAM" id="SSF109755">
    <property type="entry name" value="PhoU-like"/>
    <property type="match status" value="1"/>
</dbReference>
<feature type="domain" description="PhoU" evidence="7">
    <location>
        <begin position="26"/>
        <end position="110"/>
    </location>
</feature>
<dbReference type="EMBL" id="CACSIO010000045">
    <property type="protein sequence ID" value="CAA0122311.1"/>
    <property type="molecule type" value="Genomic_DNA"/>
</dbReference>
<evidence type="ECO:0000313" key="9">
    <source>
        <dbReference type="Proteomes" id="UP000441399"/>
    </source>
</evidence>
<dbReference type="InterPro" id="IPR038078">
    <property type="entry name" value="PhoU-like_sf"/>
</dbReference>
<dbReference type="InterPro" id="IPR026022">
    <property type="entry name" value="PhoU_dom"/>
</dbReference>
<dbReference type="PANTHER" id="PTHR42930">
    <property type="entry name" value="PHOSPHATE-SPECIFIC TRANSPORT SYSTEM ACCESSORY PROTEIN PHOU"/>
    <property type="match status" value="1"/>
</dbReference>
<reference evidence="8 9" key="1">
    <citation type="submission" date="2019-11" db="EMBL/GenBank/DDBJ databases">
        <authorList>
            <person name="Holert J."/>
        </authorList>
    </citation>
    <scope>NUCLEOTIDE SEQUENCE [LARGE SCALE GENOMIC DNA]</scope>
    <source>
        <strain evidence="8">SB11_3</strain>
    </source>
</reference>
<evidence type="ECO:0000313" key="8">
    <source>
        <dbReference type="EMBL" id="CAA0122311.1"/>
    </source>
</evidence>
<dbReference type="FunFam" id="1.20.58.220:FF:000001">
    <property type="entry name" value="Phosphate-specific transport system accessory protein PhoU"/>
    <property type="match status" value="1"/>
</dbReference>
<evidence type="ECO:0000256" key="3">
    <source>
        <dbReference type="ARBA" id="ARBA00022448"/>
    </source>
</evidence>
<keyword evidence="3 6" id="KW-0813">Transport</keyword>